<keyword evidence="13" id="KW-1185">Reference proteome</keyword>
<feature type="binding site" evidence="8">
    <location>
        <begin position="85"/>
        <end position="88"/>
    </location>
    <ligand>
        <name>AMP</name>
        <dbReference type="ChEBI" id="CHEBI:456215"/>
    </ligand>
</feature>
<dbReference type="InterPro" id="IPR000850">
    <property type="entry name" value="Adenylat/UMP-CMP_kin"/>
</dbReference>
<dbReference type="OrthoDB" id="9805030at2"/>
<dbReference type="NCBIfam" id="TIGR01351">
    <property type="entry name" value="adk"/>
    <property type="match status" value="1"/>
</dbReference>
<organism evidence="12 13">
    <name type="scientific">Clostridium oryzae</name>
    <dbReference type="NCBI Taxonomy" id="1450648"/>
    <lineage>
        <taxon>Bacteria</taxon>
        <taxon>Bacillati</taxon>
        <taxon>Bacillota</taxon>
        <taxon>Clostridia</taxon>
        <taxon>Eubacteriales</taxon>
        <taxon>Clostridiaceae</taxon>
        <taxon>Clostridium</taxon>
    </lineage>
</organism>
<feature type="binding site" evidence="8">
    <location>
        <position position="150"/>
    </location>
    <ligand>
        <name>Zn(2+)</name>
        <dbReference type="ChEBI" id="CHEBI:29105"/>
        <note>structural</note>
    </ligand>
</feature>
<feature type="region of interest" description="LID" evidence="8">
    <location>
        <begin position="126"/>
        <end position="163"/>
    </location>
</feature>
<dbReference type="FunFam" id="3.40.50.300:FF:000106">
    <property type="entry name" value="Adenylate kinase mitochondrial"/>
    <property type="match status" value="1"/>
</dbReference>
<keyword evidence="1 8" id="KW-0808">Transferase</keyword>
<sequence>MKIILLGAPGSGKGTQAKLISENFNIPHISTGDIFRFNIIQKTTLGIQAEAFINKGELVPDSITVSMIKDRMNEEDCSNGFILDGFPRNISQAKSLNDILEEKGQRIDKVLFFDVPEYIIIERVVGRKVCKNCGAVFHSKFKPSKAYNKCDLCGGDLIQRKDDNEEIIKNRMEVYISSIQPLLDYYGNGGPLLVVNGYGDIKDIYRSVEKALIPI</sequence>
<dbReference type="GO" id="GO:0004017">
    <property type="term" value="F:AMP kinase activity"/>
    <property type="evidence" value="ECO:0007669"/>
    <property type="project" value="UniProtKB-UniRule"/>
</dbReference>
<feature type="binding site" evidence="8">
    <location>
        <position position="171"/>
    </location>
    <ligand>
        <name>AMP</name>
        <dbReference type="ChEBI" id="CHEBI:456215"/>
    </ligand>
</feature>
<dbReference type="GO" id="GO:0008270">
    <property type="term" value="F:zinc ion binding"/>
    <property type="evidence" value="ECO:0007669"/>
    <property type="project" value="UniProtKB-UniRule"/>
</dbReference>
<comment type="caution">
    <text evidence="12">The sequence shown here is derived from an EMBL/GenBank/DDBJ whole genome shotgun (WGS) entry which is preliminary data.</text>
</comment>
<comment type="domain">
    <text evidence="8">Consists of three domains, a large central CORE domain and two small peripheral domains, NMPbind and LID, which undergo movements during catalysis. The LID domain closes over the site of phosphoryl transfer upon ATP binding. Assembling and dissambling the active center during each catalytic cycle provides an effective means to prevent ATP hydrolysis. Some bacteria have evolved a zinc-coordinating structure that stabilizes the LID domain.</text>
</comment>
<dbReference type="CDD" id="cd01428">
    <property type="entry name" value="ADK"/>
    <property type="match status" value="1"/>
</dbReference>
<evidence type="ECO:0000256" key="8">
    <source>
        <dbReference type="HAMAP-Rule" id="MF_00235"/>
    </source>
</evidence>
<feature type="region of interest" description="NMP" evidence="8">
    <location>
        <begin position="30"/>
        <end position="59"/>
    </location>
</feature>
<dbReference type="Pfam" id="PF05191">
    <property type="entry name" value="ADK_lid"/>
    <property type="match status" value="1"/>
</dbReference>
<dbReference type="UniPathway" id="UPA00588">
    <property type="reaction ID" value="UER00649"/>
</dbReference>
<evidence type="ECO:0000256" key="10">
    <source>
        <dbReference type="RuleBase" id="RU003331"/>
    </source>
</evidence>
<comment type="catalytic activity">
    <reaction evidence="8 10">
        <text>AMP + ATP = 2 ADP</text>
        <dbReference type="Rhea" id="RHEA:12973"/>
        <dbReference type="ChEBI" id="CHEBI:30616"/>
        <dbReference type="ChEBI" id="CHEBI:456215"/>
        <dbReference type="ChEBI" id="CHEBI:456216"/>
        <dbReference type="EC" id="2.7.4.3"/>
    </reaction>
</comment>
<comment type="function">
    <text evidence="8">Catalyzes the reversible transfer of the terminal phosphate group between ATP and AMP. Plays an important role in cellular energy homeostasis and in adenine nucleotide metabolism.</text>
</comment>
<comment type="similarity">
    <text evidence="8 9">Belongs to the adenylate kinase family.</text>
</comment>
<feature type="binding site" evidence="8">
    <location>
        <position position="31"/>
    </location>
    <ligand>
        <name>AMP</name>
        <dbReference type="ChEBI" id="CHEBI:456215"/>
    </ligand>
</feature>
<dbReference type="InterPro" id="IPR006259">
    <property type="entry name" value="Adenyl_kin_sub"/>
</dbReference>
<keyword evidence="5 8" id="KW-0418">Kinase</keyword>
<proteinExistence type="inferred from homology"/>
<dbReference type="AlphaFoldDB" id="A0A1V4IHC9"/>
<evidence type="ECO:0000256" key="7">
    <source>
        <dbReference type="ARBA" id="ARBA00022840"/>
    </source>
</evidence>
<dbReference type="NCBIfam" id="NF001381">
    <property type="entry name" value="PRK00279.1-3"/>
    <property type="match status" value="1"/>
</dbReference>
<dbReference type="NCBIfam" id="NF001380">
    <property type="entry name" value="PRK00279.1-2"/>
    <property type="match status" value="1"/>
</dbReference>
<dbReference type="EC" id="2.7.4.3" evidence="8 10"/>
<evidence type="ECO:0000256" key="9">
    <source>
        <dbReference type="RuleBase" id="RU003330"/>
    </source>
</evidence>
<feature type="binding site" evidence="8">
    <location>
        <position position="199"/>
    </location>
    <ligand>
        <name>ATP</name>
        <dbReference type="ChEBI" id="CHEBI:30616"/>
    </ligand>
</feature>
<keyword evidence="8" id="KW-0963">Cytoplasm</keyword>
<feature type="binding site" evidence="8">
    <location>
        <position position="36"/>
    </location>
    <ligand>
        <name>AMP</name>
        <dbReference type="ChEBI" id="CHEBI:456215"/>
    </ligand>
</feature>
<comment type="subunit">
    <text evidence="8 10">Monomer.</text>
</comment>
<dbReference type="EMBL" id="MZGV01000048">
    <property type="protein sequence ID" value="OPJ59224.1"/>
    <property type="molecule type" value="Genomic_DNA"/>
</dbReference>
<gene>
    <name evidence="12" type="primary">adk_2</name>
    <name evidence="8" type="synonym">adk</name>
    <name evidence="12" type="ORF">CLORY_33800</name>
</gene>
<evidence type="ECO:0000313" key="13">
    <source>
        <dbReference type="Proteomes" id="UP000190080"/>
    </source>
</evidence>
<evidence type="ECO:0000256" key="4">
    <source>
        <dbReference type="ARBA" id="ARBA00022741"/>
    </source>
</evidence>
<evidence type="ECO:0000313" key="12">
    <source>
        <dbReference type="EMBL" id="OPJ59224.1"/>
    </source>
</evidence>
<dbReference type="GO" id="GO:0044209">
    <property type="term" value="P:AMP salvage"/>
    <property type="evidence" value="ECO:0007669"/>
    <property type="project" value="UniProtKB-UniRule"/>
</dbReference>
<dbReference type="RefSeq" id="WP_079426655.1">
    <property type="nucleotide sequence ID" value="NZ_MZGV01000048.1"/>
</dbReference>
<dbReference type="HAMAP" id="MF_00235">
    <property type="entry name" value="Adenylate_kinase_Adk"/>
    <property type="match status" value="1"/>
</dbReference>
<keyword evidence="4 8" id="KW-0547">Nucleotide-binding</keyword>
<evidence type="ECO:0000256" key="2">
    <source>
        <dbReference type="ARBA" id="ARBA00022723"/>
    </source>
</evidence>
<keyword evidence="6 8" id="KW-0862">Zinc</keyword>
<protein>
    <recommendedName>
        <fullName evidence="8 10">Adenylate kinase</fullName>
        <shortName evidence="8">AK</shortName>
        <ecNumber evidence="8 10">2.7.4.3</ecNumber>
    </recommendedName>
    <alternativeName>
        <fullName evidence="8">ATP-AMP transphosphorylase</fullName>
    </alternativeName>
    <alternativeName>
        <fullName evidence="8">ATP:AMP phosphotransferase</fullName>
    </alternativeName>
    <alternativeName>
        <fullName evidence="8">Adenylate monophosphate kinase</fullName>
    </alternativeName>
</protein>
<feature type="binding site" evidence="8">
    <location>
        <position position="92"/>
    </location>
    <ligand>
        <name>AMP</name>
        <dbReference type="ChEBI" id="CHEBI:456215"/>
    </ligand>
</feature>
<dbReference type="Proteomes" id="UP000190080">
    <property type="component" value="Unassembled WGS sequence"/>
</dbReference>
<evidence type="ECO:0000256" key="5">
    <source>
        <dbReference type="ARBA" id="ARBA00022777"/>
    </source>
</evidence>
<dbReference type="GO" id="GO:0005737">
    <property type="term" value="C:cytoplasm"/>
    <property type="evidence" value="ECO:0007669"/>
    <property type="project" value="UniProtKB-SubCell"/>
</dbReference>
<feature type="binding site" evidence="8">
    <location>
        <position position="127"/>
    </location>
    <ligand>
        <name>ATP</name>
        <dbReference type="ChEBI" id="CHEBI:30616"/>
    </ligand>
</feature>
<name>A0A1V4IHC9_9CLOT</name>
<dbReference type="InterPro" id="IPR033690">
    <property type="entry name" value="Adenylat_kinase_CS"/>
</dbReference>
<dbReference type="PANTHER" id="PTHR23359">
    <property type="entry name" value="NUCLEOTIDE KINASE"/>
    <property type="match status" value="1"/>
</dbReference>
<dbReference type="Gene3D" id="3.40.50.300">
    <property type="entry name" value="P-loop containing nucleotide triphosphate hydrolases"/>
    <property type="match status" value="1"/>
</dbReference>
<evidence type="ECO:0000256" key="6">
    <source>
        <dbReference type="ARBA" id="ARBA00022833"/>
    </source>
</evidence>
<feature type="binding site" evidence="8">
    <location>
        <position position="153"/>
    </location>
    <ligand>
        <name>Zn(2+)</name>
        <dbReference type="ChEBI" id="CHEBI:29105"/>
        <note>structural</note>
    </ligand>
</feature>
<keyword evidence="7 8" id="KW-0067">ATP-binding</keyword>
<dbReference type="NCBIfam" id="NF011100">
    <property type="entry name" value="PRK14527.1"/>
    <property type="match status" value="1"/>
</dbReference>
<dbReference type="GO" id="GO:0005524">
    <property type="term" value="F:ATP binding"/>
    <property type="evidence" value="ECO:0007669"/>
    <property type="project" value="UniProtKB-UniRule"/>
</dbReference>
<feature type="binding site" evidence="8">
    <location>
        <begin position="136"/>
        <end position="137"/>
    </location>
    <ligand>
        <name>ATP</name>
        <dbReference type="ChEBI" id="CHEBI:30616"/>
    </ligand>
</feature>
<dbReference type="InterPro" id="IPR007862">
    <property type="entry name" value="Adenylate_kinase_lid-dom"/>
</dbReference>
<comment type="pathway">
    <text evidence="8">Purine metabolism; AMP biosynthesis via salvage pathway; AMP from ADP: step 1/1.</text>
</comment>
<keyword evidence="2 8" id="KW-0479">Metal-binding</keyword>
<feature type="binding site" evidence="8">
    <location>
        <begin position="10"/>
        <end position="15"/>
    </location>
    <ligand>
        <name>ATP</name>
        <dbReference type="ChEBI" id="CHEBI:30616"/>
    </ligand>
</feature>
<dbReference type="PRINTS" id="PR00094">
    <property type="entry name" value="ADENYLTKNASE"/>
</dbReference>
<keyword evidence="3 8" id="KW-0545">Nucleotide biosynthesis</keyword>
<feature type="binding site" evidence="8">
    <location>
        <position position="133"/>
    </location>
    <ligand>
        <name>Zn(2+)</name>
        <dbReference type="ChEBI" id="CHEBI:29105"/>
        <note>structural</note>
    </ligand>
</feature>
<dbReference type="Pfam" id="PF00406">
    <property type="entry name" value="ADK"/>
    <property type="match status" value="1"/>
</dbReference>
<feature type="domain" description="Adenylate kinase active site lid" evidence="11">
    <location>
        <begin position="127"/>
        <end position="162"/>
    </location>
</feature>
<evidence type="ECO:0000259" key="11">
    <source>
        <dbReference type="Pfam" id="PF05191"/>
    </source>
</evidence>
<accession>A0A1V4IHC9</accession>
<reference evidence="12 13" key="1">
    <citation type="submission" date="2017-03" db="EMBL/GenBank/DDBJ databases">
        <title>Genome sequence of Clostridium oryzae DSM 28571.</title>
        <authorList>
            <person name="Poehlein A."/>
            <person name="Daniel R."/>
        </authorList>
    </citation>
    <scope>NUCLEOTIDE SEQUENCE [LARGE SCALE GENOMIC DNA]</scope>
    <source>
        <strain evidence="12 13">DSM 28571</strain>
    </source>
</reference>
<comment type="subcellular location">
    <subcellularLocation>
        <location evidence="8 10">Cytoplasm</location>
    </subcellularLocation>
</comment>
<evidence type="ECO:0000256" key="1">
    <source>
        <dbReference type="ARBA" id="ARBA00022679"/>
    </source>
</evidence>
<feature type="binding site" evidence="8">
    <location>
        <begin position="57"/>
        <end position="59"/>
    </location>
    <ligand>
        <name>AMP</name>
        <dbReference type="ChEBI" id="CHEBI:456215"/>
    </ligand>
</feature>
<dbReference type="PROSITE" id="PS00113">
    <property type="entry name" value="ADENYLATE_KINASE"/>
    <property type="match status" value="1"/>
</dbReference>
<dbReference type="STRING" id="1450648.CLORY_33800"/>
<feature type="binding site" evidence="8">
    <location>
        <position position="160"/>
    </location>
    <ligand>
        <name>AMP</name>
        <dbReference type="ChEBI" id="CHEBI:456215"/>
    </ligand>
</feature>
<feature type="binding site" evidence="8">
    <location>
        <position position="130"/>
    </location>
    <ligand>
        <name>Zn(2+)</name>
        <dbReference type="ChEBI" id="CHEBI:29105"/>
        <note>structural</note>
    </ligand>
</feature>
<evidence type="ECO:0000256" key="3">
    <source>
        <dbReference type="ARBA" id="ARBA00022727"/>
    </source>
</evidence>
<dbReference type="InterPro" id="IPR027417">
    <property type="entry name" value="P-loop_NTPase"/>
</dbReference>
<dbReference type="SUPFAM" id="SSF52540">
    <property type="entry name" value="P-loop containing nucleoside triphosphate hydrolases"/>
    <property type="match status" value="1"/>
</dbReference>